<dbReference type="Gene3D" id="1.10.10.10">
    <property type="entry name" value="Winged helix-like DNA-binding domain superfamily/Winged helix DNA-binding domain"/>
    <property type="match status" value="1"/>
</dbReference>
<organism evidence="5 6">
    <name type="scientific">Pulveribacter suum</name>
    <dbReference type="NCBI Taxonomy" id="2116657"/>
    <lineage>
        <taxon>Bacteria</taxon>
        <taxon>Pseudomonadati</taxon>
        <taxon>Pseudomonadota</taxon>
        <taxon>Betaproteobacteria</taxon>
        <taxon>Burkholderiales</taxon>
        <taxon>Comamonadaceae</taxon>
        <taxon>Pulveribacter</taxon>
    </lineage>
</organism>
<keyword evidence="6" id="KW-1185">Reference proteome</keyword>
<dbReference type="InterPro" id="IPR036388">
    <property type="entry name" value="WH-like_DNA-bd_sf"/>
</dbReference>
<dbReference type="InterPro" id="IPR051011">
    <property type="entry name" value="Metal_resp_trans_reg"/>
</dbReference>
<dbReference type="EMBL" id="CP027792">
    <property type="protein sequence ID" value="AVP59080.1"/>
    <property type="molecule type" value="Genomic_DNA"/>
</dbReference>
<dbReference type="GO" id="GO:0003700">
    <property type="term" value="F:DNA-binding transcription factor activity"/>
    <property type="evidence" value="ECO:0007669"/>
    <property type="project" value="InterPro"/>
</dbReference>
<evidence type="ECO:0000313" key="6">
    <source>
        <dbReference type="Proteomes" id="UP000241829"/>
    </source>
</evidence>
<evidence type="ECO:0000313" key="5">
    <source>
        <dbReference type="EMBL" id="AVP59080.1"/>
    </source>
</evidence>
<dbReference type="PRINTS" id="PR00778">
    <property type="entry name" value="HTHARSR"/>
</dbReference>
<dbReference type="OrthoDB" id="5296924at2"/>
<protein>
    <submittedName>
        <fullName evidence="5">Transcriptional regulator</fullName>
    </submittedName>
</protein>
<dbReference type="SUPFAM" id="SSF46785">
    <property type="entry name" value="Winged helix' DNA-binding domain"/>
    <property type="match status" value="1"/>
</dbReference>
<dbReference type="Proteomes" id="UP000241829">
    <property type="component" value="Chromosome"/>
</dbReference>
<dbReference type="InterPro" id="IPR036390">
    <property type="entry name" value="WH_DNA-bd_sf"/>
</dbReference>
<evidence type="ECO:0000256" key="2">
    <source>
        <dbReference type="ARBA" id="ARBA00023125"/>
    </source>
</evidence>
<sequence>MNDTQPPPSAFAQLQQSATQAAALLQAVGNPNRLLVLCLLIEHGEMSVGAINEFVALSPSALSQHLSRMRDEGLVAFRREAQTLHYRIDNPHVATLVATLKGIFCP</sequence>
<dbReference type="SMART" id="SM00418">
    <property type="entry name" value="HTH_ARSR"/>
    <property type="match status" value="1"/>
</dbReference>
<proteinExistence type="predicted"/>
<evidence type="ECO:0000259" key="4">
    <source>
        <dbReference type="PROSITE" id="PS50987"/>
    </source>
</evidence>
<feature type="domain" description="HTH arsR-type" evidence="4">
    <location>
        <begin position="14"/>
        <end position="106"/>
    </location>
</feature>
<accession>A0A2P1NPW1</accession>
<evidence type="ECO:0000256" key="1">
    <source>
        <dbReference type="ARBA" id="ARBA00023015"/>
    </source>
</evidence>
<keyword evidence="2" id="KW-0238">DNA-binding</keyword>
<dbReference type="InterPro" id="IPR011991">
    <property type="entry name" value="ArsR-like_HTH"/>
</dbReference>
<dbReference type="AlphaFoldDB" id="A0A2P1NPW1"/>
<name>A0A2P1NPW1_9BURK</name>
<gene>
    <name evidence="5" type="ORF">C7H73_10780</name>
</gene>
<dbReference type="PANTHER" id="PTHR43132">
    <property type="entry name" value="ARSENICAL RESISTANCE OPERON REPRESSOR ARSR-RELATED"/>
    <property type="match status" value="1"/>
</dbReference>
<keyword evidence="1" id="KW-0805">Transcription regulation</keyword>
<dbReference type="PROSITE" id="PS50987">
    <property type="entry name" value="HTH_ARSR_2"/>
    <property type="match status" value="1"/>
</dbReference>
<evidence type="ECO:0000256" key="3">
    <source>
        <dbReference type="ARBA" id="ARBA00023163"/>
    </source>
</evidence>
<dbReference type="CDD" id="cd00090">
    <property type="entry name" value="HTH_ARSR"/>
    <property type="match status" value="1"/>
</dbReference>
<dbReference type="InterPro" id="IPR001845">
    <property type="entry name" value="HTH_ArsR_DNA-bd_dom"/>
</dbReference>
<keyword evidence="3" id="KW-0804">Transcription</keyword>
<dbReference type="PANTHER" id="PTHR43132:SF2">
    <property type="entry name" value="ARSENICAL RESISTANCE OPERON REPRESSOR ARSR-RELATED"/>
    <property type="match status" value="1"/>
</dbReference>
<dbReference type="NCBIfam" id="NF033788">
    <property type="entry name" value="HTH_metalloreg"/>
    <property type="match status" value="1"/>
</dbReference>
<dbReference type="KEGG" id="melm:C7H73_10780"/>
<dbReference type="GO" id="GO:0003677">
    <property type="term" value="F:DNA binding"/>
    <property type="evidence" value="ECO:0007669"/>
    <property type="project" value="UniProtKB-KW"/>
</dbReference>
<dbReference type="Pfam" id="PF01022">
    <property type="entry name" value="HTH_5"/>
    <property type="match status" value="1"/>
</dbReference>
<reference evidence="6" key="1">
    <citation type="submission" date="2018-03" db="EMBL/GenBank/DDBJ databases">
        <title>Genome sequencing of Melaminivora sp. strain SC2-7.</title>
        <authorList>
            <person name="Kim S.-J."/>
            <person name="Heo J."/>
            <person name="Ahn J.-H."/>
            <person name="Kwon S.-W."/>
        </authorList>
    </citation>
    <scope>NUCLEOTIDE SEQUENCE [LARGE SCALE GENOMIC DNA]</scope>
    <source>
        <strain evidence="6">SC2-7</strain>
    </source>
</reference>